<dbReference type="Pfam" id="PF02195">
    <property type="entry name" value="ParB_N"/>
    <property type="match status" value="1"/>
</dbReference>
<proteinExistence type="inferred from homology"/>
<keyword evidence="8" id="KW-1185">Reference proteome</keyword>
<sequence>MSAPIPPARPAQTVRAVPIDLIRPGSQQARRSFDAGALAELAESIRESGIVQPLVLRTRVWGYEILAGERRWRAAQQAGLHEVPALLRDDLSEDEAYVLGLIENLQRESLTPMEAAAGLRRLGELHTLTHEEIAQRIGKSRVYVTNVLRLLNLDPAVQTLVDEGHLSLGHAKVLASLPADAQKRWAGEVIGRGLNVRALERRVARSRRGQPTRPSKPADWRRLERELSDLLGFAVELKADKAGQGELRVAFHSLDELDGLLARLGYEGG</sequence>
<dbReference type="CDD" id="cd16393">
    <property type="entry name" value="SPO0J_N"/>
    <property type="match status" value="1"/>
</dbReference>
<evidence type="ECO:0000256" key="2">
    <source>
        <dbReference type="ARBA" id="ARBA00022372"/>
    </source>
</evidence>
<feature type="domain" description="ParB-like N-terminal" evidence="6">
    <location>
        <begin position="15"/>
        <end position="105"/>
    </location>
</feature>
<reference evidence="7 8" key="1">
    <citation type="submission" date="2018-10" db="EMBL/GenBank/DDBJ databases">
        <authorList>
            <person name="Chen W.-M."/>
        </authorList>
    </citation>
    <scope>NUCLEOTIDE SEQUENCE [LARGE SCALE GENOMIC DNA]</scope>
    <source>
        <strain evidence="7 8">THS-13</strain>
    </source>
</reference>
<evidence type="ECO:0000256" key="5">
    <source>
        <dbReference type="ARBA" id="ARBA00025472"/>
    </source>
</evidence>
<accession>A0A3N0VP63</accession>
<dbReference type="SUPFAM" id="SSF110849">
    <property type="entry name" value="ParB/Sulfiredoxin"/>
    <property type="match status" value="1"/>
</dbReference>
<dbReference type="InterPro" id="IPR036086">
    <property type="entry name" value="ParB/Sulfiredoxin_sf"/>
</dbReference>
<gene>
    <name evidence="7" type="ORF">ED208_04395</name>
</gene>
<dbReference type="EMBL" id="RJVO01000001">
    <property type="protein sequence ID" value="ROH93768.1"/>
    <property type="molecule type" value="Genomic_DNA"/>
</dbReference>
<dbReference type="FunFam" id="3.90.1530.30:FF:000001">
    <property type="entry name" value="Chromosome partitioning protein ParB"/>
    <property type="match status" value="1"/>
</dbReference>
<keyword evidence="3" id="KW-0159">Chromosome partition</keyword>
<dbReference type="InterPro" id="IPR050336">
    <property type="entry name" value="Chromosome_partition/occlusion"/>
</dbReference>
<evidence type="ECO:0000256" key="1">
    <source>
        <dbReference type="ARBA" id="ARBA00006295"/>
    </source>
</evidence>
<name>A0A3N0VP63_9GAMM</name>
<dbReference type="GO" id="GO:0007059">
    <property type="term" value="P:chromosome segregation"/>
    <property type="evidence" value="ECO:0007669"/>
    <property type="project" value="UniProtKB-KW"/>
</dbReference>
<dbReference type="InterPro" id="IPR041468">
    <property type="entry name" value="HTH_ParB/Spo0J"/>
</dbReference>
<comment type="similarity">
    <text evidence="1">Belongs to the ParB family.</text>
</comment>
<evidence type="ECO:0000259" key="6">
    <source>
        <dbReference type="SMART" id="SM00470"/>
    </source>
</evidence>
<dbReference type="GO" id="GO:0003677">
    <property type="term" value="F:DNA binding"/>
    <property type="evidence" value="ECO:0007669"/>
    <property type="project" value="UniProtKB-KW"/>
</dbReference>
<dbReference type="Gene3D" id="1.10.10.2830">
    <property type="match status" value="1"/>
</dbReference>
<protein>
    <recommendedName>
        <fullName evidence="2">Probable chromosome-partitioning protein ParB</fullName>
    </recommendedName>
</protein>
<dbReference type="NCBIfam" id="TIGR00180">
    <property type="entry name" value="parB_part"/>
    <property type="match status" value="1"/>
</dbReference>
<organism evidence="7 8">
    <name type="scientific">Stagnimonas aquatica</name>
    <dbReference type="NCBI Taxonomy" id="2689987"/>
    <lineage>
        <taxon>Bacteria</taxon>
        <taxon>Pseudomonadati</taxon>
        <taxon>Pseudomonadota</taxon>
        <taxon>Gammaproteobacteria</taxon>
        <taxon>Nevskiales</taxon>
        <taxon>Nevskiaceae</taxon>
        <taxon>Stagnimonas</taxon>
    </lineage>
</organism>
<dbReference type="AlphaFoldDB" id="A0A3N0VP63"/>
<dbReference type="InParanoid" id="A0A3N0VP63"/>
<dbReference type="PANTHER" id="PTHR33375">
    <property type="entry name" value="CHROMOSOME-PARTITIONING PROTEIN PARB-RELATED"/>
    <property type="match status" value="1"/>
</dbReference>
<comment type="function">
    <text evidence="5">Involved in chromosome partition. Localize to both poles of the predivisional cell following completion of DNA replication. Binds to the DNA origin of replication.</text>
</comment>
<dbReference type="InterPro" id="IPR057240">
    <property type="entry name" value="ParB_dimer_C"/>
</dbReference>
<dbReference type="FunFam" id="1.10.10.2830:FF:000001">
    <property type="entry name" value="Chromosome partitioning protein ParB"/>
    <property type="match status" value="1"/>
</dbReference>
<dbReference type="GO" id="GO:0005694">
    <property type="term" value="C:chromosome"/>
    <property type="evidence" value="ECO:0007669"/>
    <property type="project" value="TreeGrafter"/>
</dbReference>
<dbReference type="PANTHER" id="PTHR33375:SF1">
    <property type="entry name" value="CHROMOSOME-PARTITIONING PROTEIN PARB-RELATED"/>
    <property type="match status" value="1"/>
</dbReference>
<evidence type="ECO:0000256" key="3">
    <source>
        <dbReference type="ARBA" id="ARBA00022829"/>
    </source>
</evidence>
<dbReference type="InterPro" id="IPR003115">
    <property type="entry name" value="ParB_N"/>
</dbReference>
<keyword evidence="4" id="KW-0238">DNA-binding</keyword>
<evidence type="ECO:0000313" key="7">
    <source>
        <dbReference type="EMBL" id="ROH93768.1"/>
    </source>
</evidence>
<dbReference type="InterPro" id="IPR004437">
    <property type="entry name" value="ParB/RepB/Spo0J"/>
</dbReference>
<dbReference type="RefSeq" id="WP_123210624.1">
    <property type="nucleotide sequence ID" value="NZ_RJVO01000001.1"/>
</dbReference>
<evidence type="ECO:0000256" key="4">
    <source>
        <dbReference type="ARBA" id="ARBA00023125"/>
    </source>
</evidence>
<dbReference type="Proteomes" id="UP000282106">
    <property type="component" value="Unassembled WGS sequence"/>
</dbReference>
<dbReference type="Pfam" id="PF23552">
    <property type="entry name" value="ParB_C"/>
    <property type="match status" value="1"/>
</dbReference>
<dbReference type="Gene3D" id="3.90.1530.30">
    <property type="match status" value="1"/>
</dbReference>
<dbReference type="Pfam" id="PF17762">
    <property type="entry name" value="HTH_ParB"/>
    <property type="match status" value="1"/>
</dbReference>
<evidence type="ECO:0000313" key="8">
    <source>
        <dbReference type="Proteomes" id="UP000282106"/>
    </source>
</evidence>
<dbReference type="SUPFAM" id="SSF109709">
    <property type="entry name" value="KorB DNA-binding domain-like"/>
    <property type="match status" value="1"/>
</dbReference>
<dbReference type="SMART" id="SM00470">
    <property type="entry name" value="ParB"/>
    <property type="match status" value="1"/>
</dbReference>
<comment type="caution">
    <text evidence="7">The sequence shown here is derived from an EMBL/GenBank/DDBJ whole genome shotgun (WGS) entry which is preliminary data.</text>
</comment>